<proteinExistence type="predicted"/>
<feature type="compositionally biased region" description="Basic and acidic residues" evidence="1">
    <location>
        <begin position="367"/>
        <end position="377"/>
    </location>
</feature>
<keyword evidence="3" id="KW-1185">Reference proteome</keyword>
<feature type="compositionally biased region" description="Basic and acidic residues" evidence="1">
    <location>
        <begin position="466"/>
        <end position="483"/>
    </location>
</feature>
<feature type="region of interest" description="Disordered" evidence="1">
    <location>
        <begin position="28"/>
        <end position="87"/>
    </location>
</feature>
<feature type="compositionally biased region" description="Polar residues" evidence="1">
    <location>
        <begin position="744"/>
        <end position="763"/>
    </location>
</feature>
<sequence length="973" mass="108209">MATIDEGNNSISELLNSAIGLVIEKNPASSNADSSSLETKFNASVSSSPPVEVLSMMNNKRPVSKKSKHVESSNTEEKLPDEKAEAVSEKIKPFPKMKRSVKYSVEQLLVLSKSPLVKCPDIFPDVTTWIGDSYYEPSYREREPEAERKKIYNGEDKKVDKQLEEIPNKSGEKSIILGPPKMSFASSQKQTMINAKSSEKAANRNPKNAYNLPRHIGNGRGGRNDDNRNEHNGRRSSNTGMERERNYSKERENTTGRKGPRETRDDFERGSSRETQGNRNRNNQNSGQNRKSGGRDGNVSDRNRHFHQLLEKKLDISNDHRYTGKQDTPEWMNYDPETEKNENQSSNTYSAPDEAGYVDEIQAWKSRQNDQSRKKPQDSGMNPNGAQVEGWRNTKATGSISDSVPQNTVNTDITAMFKDENSRKEPVQGNIDYLFGPGGLNFNQQHEERKNMEKPFPFKHQNASEIEPKYSEEPTSIDNEREGAQSSSRFFRLFQKENNNESSYVEPVKSQDSAMLSRLLMGNQAGQAQNNLAPTSVLSSSAQTNKKMLSEADVLRTLGVTNSGSQQNMQSSKPPSMNTGSHVPGRMMTEEDIFKQLGAKPSQSQQRSQFRSNPAQHYDSSDAPEKPKMSSEADILKTLGVNTHPKKVVSQNNSEDKTGFNMIMARLSTNKTPSDSMNTNEKETTPRELPKSHNPPNLSTFSDSSIVATKKPELPTPGNNATSSKSIAALFAGNIPTSVYRQLSSKNEPGSFSPIQKSSSMNSPIAPISPAPGGQFQSQAPRSHYTAPGMTNPGNNLGPMSGSSPMIPFQSPSSGLHFEEPTNLRSLSPSTNNMNKAPLYRPDHVGSYGLGGAQRPPAFFDQLLNNGQQQRPILQHQHPNLRQQPLHHNQFLPHLQQNSYMIPPSSSPYSSRDQFGMSGREPPLPNNMGGFPMRPPPYMGGQPLPYDSARRPPQNNMSGRMMTVEEIERLSMR</sequence>
<feature type="compositionally biased region" description="Low complexity" evidence="1">
    <location>
        <begin position="602"/>
        <end position="612"/>
    </location>
</feature>
<feature type="region of interest" description="Disordered" evidence="1">
    <location>
        <begin position="598"/>
        <end position="630"/>
    </location>
</feature>
<feature type="compositionally biased region" description="Polar residues" evidence="1">
    <location>
        <begin position="668"/>
        <end position="679"/>
    </location>
</feature>
<evidence type="ECO:0000256" key="1">
    <source>
        <dbReference type="SAM" id="MobiDB-lite"/>
    </source>
</evidence>
<name>A0ABR2W9Z8_9FUNG</name>
<dbReference type="Proteomes" id="UP001479436">
    <property type="component" value="Unassembled WGS sequence"/>
</dbReference>
<evidence type="ECO:0000313" key="2">
    <source>
        <dbReference type="EMBL" id="KAK9728217.1"/>
    </source>
</evidence>
<evidence type="ECO:0000313" key="3">
    <source>
        <dbReference type="Proteomes" id="UP001479436"/>
    </source>
</evidence>
<feature type="compositionally biased region" description="Basic and acidic residues" evidence="1">
    <location>
        <begin position="222"/>
        <end position="233"/>
    </location>
</feature>
<feature type="region of interest" description="Disordered" evidence="1">
    <location>
        <begin position="141"/>
        <end position="407"/>
    </location>
</feature>
<feature type="region of interest" description="Disordered" evidence="1">
    <location>
        <begin position="638"/>
        <end position="657"/>
    </location>
</feature>
<feature type="compositionally biased region" description="Polar residues" evidence="1">
    <location>
        <begin position="562"/>
        <end position="581"/>
    </location>
</feature>
<feature type="compositionally biased region" description="Polar residues" evidence="1">
    <location>
        <begin position="394"/>
        <end position="407"/>
    </location>
</feature>
<gene>
    <name evidence="2" type="ORF">K7432_001219</name>
</gene>
<feature type="compositionally biased region" description="Basic and acidic residues" evidence="1">
    <location>
        <begin position="298"/>
        <end position="328"/>
    </location>
</feature>
<feature type="region of interest" description="Disordered" evidence="1">
    <location>
        <begin position="455"/>
        <end position="486"/>
    </location>
</feature>
<feature type="region of interest" description="Disordered" evidence="1">
    <location>
        <begin position="562"/>
        <end position="585"/>
    </location>
</feature>
<dbReference type="EMBL" id="JASJQH010006901">
    <property type="protein sequence ID" value="KAK9728217.1"/>
    <property type="molecule type" value="Genomic_DNA"/>
</dbReference>
<comment type="caution">
    <text evidence="2">The sequence shown here is derived from an EMBL/GenBank/DDBJ whole genome shotgun (WGS) entry which is preliminary data.</text>
</comment>
<feature type="compositionally biased region" description="Basic and acidic residues" evidence="1">
    <location>
        <begin position="680"/>
        <end position="691"/>
    </location>
</feature>
<feature type="region of interest" description="Disordered" evidence="1">
    <location>
        <begin position="668"/>
        <end position="703"/>
    </location>
</feature>
<feature type="compositionally biased region" description="Polar residues" evidence="1">
    <location>
        <begin position="28"/>
        <end position="43"/>
    </location>
</feature>
<feature type="compositionally biased region" description="Basic and acidic residues" evidence="1">
    <location>
        <begin position="141"/>
        <end position="172"/>
    </location>
</feature>
<feature type="compositionally biased region" description="Basic and acidic residues" evidence="1">
    <location>
        <begin position="241"/>
        <end position="272"/>
    </location>
</feature>
<feature type="region of interest" description="Disordered" evidence="1">
    <location>
        <begin position="744"/>
        <end position="808"/>
    </location>
</feature>
<reference evidence="2 3" key="1">
    <citation type="submission" date="2023-04" db="EMBL/GenBank/DDBJ databases">
        <title>Genome of Basidiobolus ranarum AG-B5.</title>
        <authorList>
            <person name="Stajich J.E."/>
            <person name="Carter-House D."/>
            <person name="Gryganskyi A."/>
        </authorList>
    </citation>
    <scope>NUCLEOTIDE SEQUENCE [LARGE SCALE GENOMIC DNA]</scope>
    <source>
        <strain evidence="2 3">AG-B5</strain>
    </source>
</reference>
<feature type="region of interest" description="Disordered" evidence="1">
    <location>
        <begin position="931"/>
        <end position="958"/>
    </location>
</feature>
<feature type="compositionally biased region" description="Low complexity" evidence="1">
    <location>
        <begin position="277"/>
        <end position="291"/>
    </location>
</feature>
<protein>
    <submittedName>
        <fullName evidence="2">Uncharacterized protein</fullName>
    </submittedName>
</protein>
<feature type="compositionally biased region" description="Polar residues" evidence="1">
    <location>
        <begin position="184"/>
        <end position="196"/>
    </location>
</feature>
<feature type="compositionally biased region" description="Polar residues" evidence="1">
    <location>
        <begin position="694"/>
        <end position="703"/>
    </location>
</feature>
<feature type="compositionally biased region" description="Basic and acidic residues" evidence="1">
    <location>
        <begin position="619"/>
        <end position="630"/>
    </location>
</feature>
<accession>A0ABR2W9Z8</accession>
<feature type="compositionally biased region" description="Basic and acidic residues" evidence="1">
    <location>
        <begin position="69"/>
        <end position="87"/>
    </location>
</feature>
<organism evidence="2 3">
    <name type="scientific">Basidiobolus ranarum</name>
    <dbReference type="NCBI Taxonomy" id="34480"/>
    <lineage>
        <taxon>Eukaryota</taxon>
        <taxon>Fungi</taxon>
        <taxon>Fungi incertae sedis</taxon>
        <taxon>Zoopagomycota</taxon>
        <taxon>Entomophthoromycotina</taxon>
        <taxon>Basidiobolomycetes</taxon>
        <taxon>Basidiobolales</taxon>
        <taxon>Basidiobolaceae</taxon>
        <taxon>Basidiobolus</taxon>
    </lineage>
</organism>